<dbReference type="Pfam" id="PF00005">
    <property type="entry name" value="ABC_tran"/>
    <property type="match status" value="1"/>
</dbReference>
<dbReference type="EMBL" id="LAZR01038262">
    <property type="protein sequence ID" value="KKL20021.1"/>
    <property type="molecule type" value="Genomic_DNA"/>
</dbReference>
<dbReference type="SUPFAM" id="SSF52540">
    <property type="entry name" value="P-loop containing nucleoside triphosphate hydrolases"/>
    <property type="match status" value="1"/>
</dbReference>
<dbReference type="InterPro" id="IPR003593">
    <property type="entry name" value="AAA+_ATPase"/>
</dbReference>
<protein>
    <recommendedName>
        <fullName evidence="5">ABC transporter domain-containing protein</fullName>
    </recommendedName>
</protein>
<feature type="non-terminal residue" evidence="6">
    <location>
        <position position="1"/>
    </location>
</feature>
<organism evidence="6">
    <name type="scientific">marine sediment metagenome</name>
    <dbReference type="NCBI Taxonomy" id="412755"/>
    <lineage>
        <taxon>unclassified sequences</taxon>
        <taxon>metagenomes</taxon>
        <taxon>ecological metagenomes</taxon>
    </lineage>
</organism>
<dbReference type="PROSITE" id="PS00211">
    <property type="entry name" value="ABC_TRANSPORTER_1"/>
    <property type="match status" value="1"/>
</dbReference>
<comment type="caution">
    <text evidence="6">The sequence shown here is derived from an EMBL/GenBank/DDBJ whole genome shotgun (WGS) entry which is preliminary data.</text>
</comment>
<proteinExistence type="predicted"/>
<dbReference type="InterPro" id="IPR050107">
    <property type="entry name" value="ABC_carbohydrate_import_ATPase"/>
</dbReference>
<dbReference type="InterPro" id="IPR027417">
    <property type="entry name" value="P-loop_NTPase"/>
</dbReference>
<evidence type="ECO:0000256" key="4">
    <source>
        <dbReference type="ARBA" id="ARBA00022840"/>
    </source>
</evidence>
<dbReference type="GO" id="GO:0005524">
    <property type="term" value="F:ATP binding"/>
    <property type="evidence" value="ECO:0007669"/>
    <property type="project" value="UniProtKB-KW"/>
</dbReference>
<dbReference type="InterPro" id="IPR017871">
    <property type="entry name" value="ABC_transporter-like_CS"/>
</dbReference>
<gene>
    <name evidence="6" type="ORF">LCGC14_2459640</name>
</gene>
<dbReference type="GO" id="GO:0016887">
    <property type="term" value="F:ATP hydrolysis activity"/>
    <property type="evidence" value="ECO:0007669"/>
    <property type="project" value="InterPro"/>
</dbReference>
<keyword evidence="4" id="KW-0067">ATP-binding</keyword>
<evidence type="ECO:0000259" key="5">
    <source>
        <dbReference type="PROSITE" id="PS50893"/>
    </source>
</evidence>
<name>A0A0F9DQU5_9ZZZZ</name>
<dbReference type="PROSITE" id="PS50893">
    <property type="entry name" value="ABC_TRANSPORTER_2"/>
    <property type="match status" value="1"/>
</dbReference>
<reference evidence="6" key="1">
    <citation type="journal article" date="2015" name="Nature">
        <title>Complex archaea that bridge the gap between prokaryotes and eukaryotes.</title>
        <authorList>
            <person name="Spang A."/>
            <person name="Saw J.H."/>
            <person name="Jorgensen S.L."/>
            <person name="Zaremba-Niedzwiedzka K."/>
            <person name="Martijn J."/>
            <person name="Lind A.E."/>
            <person name="van Eijk R."/>
            <person name="Schleper C."/>
            <person name="Guy L."/>
            <person name="Ettema T.J."/>
        </authorList>
    </citation>
    <scope>NUCLEOTIDE SEQUENCE</scope>
</reference>
<sequence>LYISHRMDEIFRIADRVTVLKDGNYMGTKQVSDITKSELITMMSGKNIHDASLVYDPDRRIRYEIVLEVKNLCCRNLLKNINFSLREGEIFGLTGIVGAGKTELLKCIYGLYDIDEGEVVLKTKKIERGRNNRKKDASRFTGFGFVPEDRKREGLFLNLNIIYNISVSSLKYLTRFLYINKKKEIRLINKNIKELDIKTSSISQQVQFLSGGNQQKVILSRWLSSKKTVLLMDEPTRGIDVMAKTEIYKLMNKLSGEGISIIFSSSDVSEVLSISDRAAAMRNGRIIEIFERKDFDKEKVLHDILIN</sequence>
<dbReference type="Gene3D" id="3.40.50.300">
    <property type="entry name" value="P-loop containing nucleotide triphosphate hydrolases"/>
    <property type="match status" value="1"/>
</dbReference>
<dbReference type="CDD" id="cd03215">
    <property type="entry name" value="ABC_Carb_Monos_II"/>
    <property type="match status" value="1"/>
</dbReference>
<evidence type="ECO:0000256" key="1">
    <source>
        <dbReference type="ARBA" id="ARBA00022448"/>
    </source>
</evidence>
<keyword evidence="2" id="KW-0677">Repeat</keyword>
<dbReference type="SMART" id="SM00382">
    <property type="entry name" value="AAA"/>
    <property type="match status" value="1"/>
</dbReference>
<dbReference type="PANTHER" id="PTHR43790">
    <property type="entry name" value="CARBOHYDRATE TRANSPORT ATP-BINDING PROTEIN MG119-RELATED"/>
    <property type="match status" value="1"/>
</dbReference>
<evidence type="ECO:0000313" key="6">
    <source>
        <dbReference type="EMBL" id="KKL20021.1"/>
    </source>
</evidence>
<dbReference type="AlphaFoldDB" id="A0A0F9DQU5"/>
<feature type="domain" description="ABC transporter" evidence="5">
    <location>
        <begin position="61"/>
        <end position="302"/>
    </location>
</feature>
<evidence type="ECO:0000256" key="2">
    <source>
        <dbReference type="ARBA" id="ARBA00022737"/>
    </source>
</evidence>
<keyword evidence="1" id="KW-0813">Transport</keyword>
<dbReference type="InterPro" id="IPR003439">
    <property type="entry name" value="ABC_transporter-like_ATP-bd"/>
</dbReference>
<dbReference type="PANTHER" id="PTHR43790:SF9">
    <property type="entry name" value="GALACTOFURANOSE TRANSPORTER ATP-BINDING PROTEIN YTFR"/>
    <property type="match status" value="1"/>
</dbReference>
<evidence type="ECO:0000256" key="3">
    <source>
        <dbReference type="ARBA" id="ARBA00022741"/>
    </source>
</evidence>
<accession>A0A0F9DQU5</accession>
<keyword evidence="3" id="KW-0547">Nucleotide-binding</keyword>